<dbReference type="InterPro" id="IPR011990">
    <property type="entry name" value="TPR-like_helical_dom_sf"/>
</dbReference>
<dbReference type="Gene3D" id="3.40.630.30">
    <property type="match status" value="1"/>
</dbReference>
<dbReference type="AlphaFoldDB" id="A0A167MMK0"/>
<dbReference type="SUPFAM" id="SSF48452">
    <property type="entry name" value="TPR-like"/>
    <property type="match status" value="1"/>
</dbReference>
<dbReference type="EMBL" id="AUYC01000012">
    <property type="protein sequence ID" value="KZN66630.1"/>
    <property type="molecule type" value="Genomic_DNA"/>
</dbReference>
<protein>
    <recommendedName>
        <fullName evidence="3">N-acetyltransferase domain-containing protein</fullName>
    </recommendedName>
</protein>
<comment type="caution">
    <text evidence="1">The sequence shown here is derived from an EMBL/GenBank/DDBJ whole genome shotgun (WGS) entry which is preliminary data.</text>
</comment>
<reference evidence="1 2" key="1">
    <citation type="submission" date="2013-07" db="EMBL/GenBank/DDBJ databases">
        <title>Comparative Genomic and Metabolomic Analysis of Twelve Strains of Pseudoalteromonas luteoviolacea.</title>
        <authorList>
            <person name="Vynne N.G."/>
            <person name="Mansson M."/>
            <person name="Gram L."/>
        </authorList>
    </citation>
    <scope>NUCLEOTIDE SEQUENCE [LARGE SCALE GENOMIC DNA]</scope>
    <source>
        <strain evidence="1 2">CPMOR-1</strain>
    </source>
</reference>
<dbReference type="PATRIC" id="fig|1365248.3.peg.601"/>
<evidence type="ECO:0000313" key="1">
    <source>
        <dbReference type="EMBL" id="KZN66630.1"/>
    </source>
</evidence>
<organism evidence="1 2">
    <name type="scientific">Pseudoalteromonas luteoviolacea CPMOR-1</name>
    <dbReference type="NCBI Taxonomy" id="1365248"/>
    <lineage>
        <taxon>Bacteria</taxon>
        <taxon>Pseudomonadati</taxon>
        <taxon>Pseudomonadota</taxon>
        <taxon>Gammaproteobacteria</taxon>
        <taxon>Alteromonadales</taxon>
        <taxon>Pseudoalteromonadaceae</taxon>
        <taxon>Pseudoalteromonas</taxon>
    </lineage>
</organism>
<evidence type="ECO:0000313" key="2">
    <source>
        <dbReference type="Proteomes" id="UP000076486"/>
    </source>
</evidence>
<dbReference type="Proteomes" id="UP000076486">
    <property type="component" value="Unassembled WGS sequence"/>
</dbReference>
<sequence length="760" mass="85429">MTSQNKKQGIYMTEEARAKKLNEVFNGVGYAQLKPAPKATFLTEQQKQKCVFNKAPEADIWSAQDPSPQNDCWHNQAWIALYFDLLTAWLHDIKGNNLLNQSEPIYLLCLGEARYAFGLALMNKLLEEGPQQGLEEFNVCLLLMETDKTAQAQLLRHPDFSHYHQIGKAHILDWSISSEQPLPHQDIDETMLALGANPAFMIAHGVLSKLPQAIYHTHYQDLYRAEIANIGPSNSAASTEEANSQELPLLWRMKAHSPSDKAEDKIRLAYQWFKTSIDLEVGHGDIALLFDDILRKELASGSCKPIALPINAVQVCMRLEQAFDKGVCHLISDHLTPEHGLNLPTVITQTGVELPLDLKALSYVSSAVTHTQIKKHEGTEMATCMRLGHQNPAEFIYTQHIFEKACSEHLPSCQVNIYESLKSCSESLTEAQMLAFARFCKYDPNVLQIFLPQLLKQGVSVENRIQWCGVLSQVWQNHIVACRQESFAFALGLLAIDLSHWELAKNCMLACMEVNGPSTAYLHNLALVAWATGEQEVASQSAELALDFSPEDAQVKQLNIDIATYQQQTNQLSWFEKGLRCTRCEVSGLRILPLGAHQLGEFYIQYRQDDIAERLRGLKIDQFNHLQAVWPTWLEEGLRGEKAHFALVHESFGFVGAIVVDFYPLPDAIDNQNSQRHAHLSFWVGCDYQHRGFGKIGVSLAVATLKQRSLKLNISHIKTSAWVHNTASRHILTQVGFNALEEAIGEGAEQEVFYQLALVN</sequence>
<accession>A0A167MMK0</accession>
<name>A0A167MMK0_9GAMM</name>
<proteinExistence type="predicted"/>
<dbReference type="SUPFAM" id="SSF55729">
    <property type="entry name" value="Acyl-CoA N-acyltransferases (Nat)"/>
    <property type="match status" value="1"/>
</dbReference>
<evidence type="ECO:0008006" key="3">
    <source>
        <dbReference type="Google" id="ProtNLM"/>
    </source>
</evidence>
<gene>
    <name evidence="1" type="ORF">N473_09560</name>
</gene>
<dbReference type="InterPro" id="IPR016181">
    <property type="entry name" value="Acyl_CoA_acyltransferase"/>
</dbReference>